<comment type="caution">
    <text evidence="1">The sequence shown here is derived from an EMBL/GenBank/DDBJ whole genome shotgun (WGS) entry which is preliminary data.</text>
</comment>
<reference evidence="1 2" key="1">
    <citation type="journal article" date="2022" name="bioRxiv">
        <title>The genome of the oomycete Peronosclerospora sorghi, a cosmopolitan pathogen of maize and sorghum, is inflated with dispersed pseudogenes.</title>
        <authorList>
            <person name="Fletcher K."/>
            <person name="Martin F."/>
            <person name="Isakeit T."/>
            <person name="Cavanaugh K."/>
            <person name="Magill C."/>
            <person name="Michelmore R."/>
        </authorList>
    </citation>
    <scope>NUCLEOTIDE SEQUENCE [LARGE SCALE GENOMIC DNA]</scope>
    <source>
        <strain evidence="1">P6</strain>
    </source>
</reference>
<dbReference type="Proteomes" id="UP001163321">
    <property type="component" value="Chromosome 9"/>
</dbReference>
<sequence>MIVKAWVLKRELPETDDNHVNYRTFGHAFVGQDTMSWQVLKYSCTWKLLKSSAELRNFDEQVRLLFGSKMQNIILPSRSLGQKLHQVHVNQSETERQERVESYDAYLQSLLRMSAFSSFGSDASALLDTFSDIFRHPASFRSLENESGMSMHLHDRRVVPWKSRARFERLYKEHLRVLQAQKEVARARTSQWGKGSNRCCQPHYRPQHGHCAGKTWNELANRKATGDAAHAARLAKTFSKRTCPATSVQDHIASIGQRLVIQAFET</sequence>
<evidence type="ECO:0000313" key="1">
    <source>
        <dbReference type="EMBL" id="KAI9905420.1"/>
    </source>
</evidence>
<dbReference type="EMBL" id="CM047588">
    <property type="protein sequence ID" value="KAI9905420.1"/>
    <property type="molecule type" value="Genomic_DNA"/>
</dbReference>
<evidence type="ECO:0000313" key="2">
    <source>
        <dbReference type="Proteomes" id="UP001163321"/>
    </source>
</evidence>
<proteinExistence type="predicted"/>
<keyword evidence="2" id="KW-1185">Reference proteome</keyword>
<organism evidence="1 2">
    <name type="scientific">Peronosclerospora sorghi</name>
    <dbReference type="NCBI Taxonomy" id="230839"/>
    <lineage>
        <taxon>Eukaryota</taxon>
        <taxon>Sar</taxon>
        <taxon>Stramenopiles</taxon>
        <taxon>Oomycota</taxon>
        <taxon>Peronosporomycetes</taxon>
        <taxon>Peronosporales</taxon>
        <taxon>Peronosporaceae</taxon>
        <taxon>Peronosclerospora</taxon>
    </lineage>
</organism>
<accession>A0ACC0VHL1</accession>
<gene>
    <name evidence="1" type="ORF">PsorP6_014339</name>
</gene>
<protein>
    <submittedName>
        <fullName evidence="1">Uncharacterized protein</fullName>
    </submittedName>
</protein>
<name>A0ACC0VHL1_9STRA</name>